<proteinExistence type="predicted"/>
<evidence type="ECO:0000313" key="2">
    <source>
        <dbReference type="WBParaSite" id="PS1159_v2.g4202.t1"/>
    </source>
</evidence>
<evidence type="ECO:0000313" key="1">
    <source>
        <dbReference type="Proteomes" id="UP000887580"/>
    </source>
</evidence>
<dbReference type="Proteomes" id="UP000887580">
    <property type="component" value="Unplaced"/>
</dbReference>
<protein>
    <submittedName>
        <fullName evidence="2">Amine oxidase</fullName>
    </submittedName>
</protein>
<accession>A0AC35GED2</accession>
<organism evidence="1 2">
    <name type="scientific">Panagrolaimus sp. PS1159</name>
    <dbReference type="NCBI Taxonomy" id="55785"/>
    <lineage>
        <taxon>Eukaryota</taxon>
        <taxon>Metazoa</taxon>
        <taxon>Ecdysozoa</taxon>
        <taxon>Nematoda</taxon>
        <taxon>Chromadorea</taxon>
        <taxon>Rhabditida</taxon>
        <taxon>Tylenchina</taxon>
        <taxon>Panagrolaimomorpha</taxon>
        <taxon>Panagrolaimoidea</taxon>
        <taxon>Panagrolaimidae</taxon>
        <taxon>Panagrolaimus</taxon>
    </lineage>
</organism>
<sequence length="241" mass="27049">MPYAKKQLFDGAPQGSLLKFIATYETPFWRAKGFSGEILSSGATNFKGEVLPLVCVYDATTQNGNPALVGFIHNTFWSDQTFEFRKNGVLQDLARFLGNEALSPIDYIDKDWHLEPYTGGCPASVVPAGNMNAFLHIREPVSLIHFAGTETATEWMGYISGAVQAGKRAANEVLLKLGSRNVDRKQLKDSIYASDYEPPREWDRSYSRVSRVSYSNLFFAAAILVSGLFIVKRYKFFQNRF</sequence>
<name>A0AC35GED2_9BILA</name>
<reference evidence="2" key="1">
    <citation type="submission" date="2022-11" db="UniProtKB">
        <authorList>
            <consortium name="WormBaseParasite"/>
        </authorList>
    </citation>
    <scope>IDENTIFICATION</scope>
</reference>
<dbReference type="WBParaSite" id="PS1159_v2.g4202.t1">
    <property type="protein sequence ID" value="PS1159_v2.g4202.t1"/>
    <property type="gene ID" value="PS1159_v2.g4202"/>
</dbReference>